<feature type="compositionally biased region" description="Basic and acidic residues" evidence="1">
    <location>
        <begin position="73"/>
        <end position="83"/>
    </location>
</feature>
<dbReference type="AlphaFoldDB" id="A0AAV7U0B4"/>
<accession>A0AAV7U0B4</accession>
<name>A0AAV7U0B4_PLEWA</name>
<gene>
    <name evidence="2" type="ORF">NDU88_007311</name>
</gene>
<evidence type="ECO:0000313" key="2">
    <source>
        <dbReference type="EMBL" id="KAJ1182116.1"/>
    </source>
</evidence>
<feature type="region of interest" description="Disordered" evidence="1">
    <location>
        <begin position="1"/>
        <end position="22"/>
    </location>
</feature>
<evidence type="ECO:0000256" key="1">
    <source>
        <dbReference type="SAM" id="MobiDB-lite"/>
    </source>
</evidence>
<dbReference type="EMBL" id="JANPWB010000006">
    <property type="protein sequence ID" value="KAJ1182116.1"/>
    <property type="molecule type" value="Genomic_DNA"/>
</dbReference>
<protein>
    <submittedName>
        <fullName evidence="2">Uncharacterized protein</fullName>
    </submittedName>
</protein>
<reference evidence="2" key="1">
    <citation type="journal article" date="2022" name="bioRxiv">
        <title>Sequencing and chromosome-scale assembly of the giantPleurodeles waltlgenome.</title>
        <authorList>
            <person name="Brown T."/>
            <person name="Elewa A."/>
            <person name="Iarovenko S."/>
            <person name="Subramanian E."/>
            <person name="Araus A.J."/>
            <person name="Petzold A."/>
            <person name="Susuki M."/>
            <person name="Suzuki K.-i.T."/>
            <person name="Hayashi T."/>
            <person name="Toyoda A."/>
            <person name="Oliveira C."/>
            <person name="Osipova E."/>
            <person name="Leigh N.D."/>
            <person name="Simon A."/>
            <person name="Yun M.H."/>
        </authorList>
    </citation>
    <scope>NUCLEOTIDE SEQUENCE</scope>
    <source>
        <strain evidence="2">20211129_DDA</strain>
        <tissue evidence="2">Liver</tissue>
    </source>
</reference>
<evidence type="ECO:0000313" key="3">
    <source>
        <dbReference type="Proteomes" id="UP001066276"/>
    </source>
</evidence>
<sequence length="103" mass="11012">MPSPRNPEVVPCSPRSHTTAPNLRCECGQIPRAGTGLSSSLGAVHAPPRGAGSQHNEPGSAPQWQSGQPLKLQDQHELPEGNRGRRVCSSGEVIRHEAKIYAF</sequence>
<feature type="compositionally biased region" description="Polar residues" evidence="1">
    <location>
        <begin position="53"/>
        <end position="68"/>
    </location>
</feature>
<dbReference type="Proteomes" id="UP001066276">
    <property type="component" value="Chromosome 3_2"/>
</dbReference>
<organism evidence="2 3">
    <name type="scientific">Pleurodeles waltl</name>
    <name type="common">Iberian ribbed newt</name>
    <dbReference type="NCBI Taxonomy" id="8319"/>
    <lineage>
        <taxon>Eukaryota</taxon>
        <taxon>Metazoa</taxon>
        <taxon>Chordata</taxon>
        <taxon>Craniata</taxon>
        <taxon>Vertebrata</taxon>
        <taxon>Euteleostomi</taxon>
        <taxon>Amphibia</taxon>
        <taxon>Batrachia</taxon>
        <taxon>Caudata</taxon>
        <taxon>Salamandroidea</taxon>
        <taxon>Salamandridae</taxon>
        <taxon>Pleurodelinae</taxon>
        <taxon>Pleurodeles</taxon>
    </lineage>
</organism>
<feature type="region of interest" description="Disordered" evidence="1">
    <location>
        <begin position="36"/>
        <end position="90"/>
    </location>
</feature>
<keyword evidence="3" id="KW-1185">Reference proteome</keyword>
<comment type="caution">
    <text evidence="2">The sequence shown here is derived from an EMBL/GenBank/DDBJ whole genome shotgun (WGS) entry which is preliminary data.</text>
</comment>
<proteinExistence type="predicted"/>